<reference evidence="2 3" key="1">
    <citation type="submission" date="2016-03" db="EMBL/GenBank/DDBJ databases">
        <title>Genome sequence of Rhodococcus kyotonensis KB10.</title>
        <authorList>
            <person name="Jeong H."/>
            <person name="Hong C.E."/>
            <person name="Jo S.H."/>
            <person name="Park J.M."/>
        </authorList>
    </citation>
    <scope>NUCLEOTIDE SEQUENCE [LARGE SCALE GENOMIC DNA]</scope>
    <source>
        <strain evidence="2 3">KB10</strain>
    </source>
</reference>
<keyword evidence="1" id="KW-0472">Membrane</keyword>
<sequence>MNRLVWGLVAAAIASQITYPLVSGTGRDLVTVAVVGFLASAVLAHAVVTRGVAWASVLFATTAGIGILAEIVGTATGFPFGSYFYATGRLGPDILGVPAVVPLAWTAGFYPIWCAVGYVLDRSGMTEGRRRRHRVVATAVGMVGWDLYLDTQMVTDGQWTWTSDIAGLPGIPSIPVSNYLGWLGTALIMAAVIDVVGDRIAVRRAADSRMSDTAPLVLFVWTWLGSALAHSVFLAGDELRFSAIYGFCAMGIVGIPFLVALRREVGRAATATP</sequence>
<name>A0A177YQ55_9NOCA</name>
<proteinExistence type="predicted"/>
<dbReference type="AlphaFoldDB" id="A0A177YQ55"/>
<feature type="transmembrane region" description="Helical" evidence="1">
    <location>
        <begin position="100"/>
        <end position="120"/>
    </location>
</feature>
<keyword evidence="1" id="KW-0812">Transmembrane</keyword>
<dbReference type="Proteomes" id="UP000077519">
    <property type="component" value="Unassembled WGS sequence"/>
</dbReference>
<feature type="transmembrane region" description="Helical" evidence="1">
    <location>
        <begin position="242"/>
        <end position="261"/>
    </location>
</feature>
<dbReference type="InterPro" id="IPR007354">
    <property type="entry name" value="CruF-like"/>
</dbReference>
<feature type="transmembrane region" description="Helical" evidence="1">
    <location>
        <begin position="55"/>
        <end position="80"/>
    </location>
</feature>
<dbReference type="PANTHER" id="PTHR39419:SF1">
    <property type="entry name" value="SLL0814 PROTEIN"/>
    <property type="match status" value="1"/>
</dbReference>
<protein>
    <submittedName>
        <fullName evidence="2">Caratenoid biosynthesis protein</fullName>
    </submittedName>
</protein>
<comment type="caution">
    <text evidence="2">The sequence shown here is derived from an EMBL/GenBank/DDBJ whole genome shotgun (WGS) entry which is preliminary data.</text>
</comment>
<keyword evidence="3" id="KW-1185">Reference proteome</keyword>
<dbReference type="RefSeq" id="WP_068420665.1">
    <property type="nucleotide sequence ID" value="NZ_LVHI01000001.1"/>
</dbReference>
<gene>
    <name evidence="2" type="ORF">A3K89_00970</name>
</gene>
<evidence type="ECO:0000313" key="3">
    <source>
        <dbReference type="Proteomes" id="UP000077519"/>
    </source>
</evidence>
<dbReference type="PANTHER" id="PTHR39419">
    <property type="entry name" value="SLL0814 PROTEIN"/>
    <property type="match status" value="1"/>
</dbReference>
<evidence type="ECO:0000313" key="2">
    <source>
        <dbReference type="EMBL" id="OAK57410.1"/>
    </source>
</evidence>
<feature type="transmembrane region" description="Helical" evidence="1">
    <location>
        <begin position="216"/>
        <end position="236"/>
    </location>
</feature>
<feature type="transmembrane region" description="Helical" evidence="1">
    <location>
        <begin position="132"/>
        <end position="149"/>
    </location>
</feature>
<evidence type="ECO:0000256" key="1">
    <source>
        <dbReference type="SAM" id="Phobius"/>
    </source>
</evidence>
<keyword evidence="1" id="KW-1133">Transmembrane helix</keyword>
<dbReference type="Pfam" id="PF04240">
    <property type="entry name" value="Caroten_synth"/>
    <property type="match status" value="1"/>
</dbReference>
<feature type="transmembrane region" description="Helical" evidence="1">
    <location>
        <begin position="30"/>
        <end position="48"/>
    </location>
</feature>
<feature type="transmembrane region" description="Helical" evidence="1">
    <location>
        <begin position="179"/>
        <end position="196"/>
    </location>
</feature>
<organism evidence="2 3">
    <name type="scientific">Rhodococcoides kyotonense</name>
    <dbReference type="NCBI Taxonomy" id="398843"/>
    <lineage>
        <taxon>Bacteria</taxon>
        <taxon>Bacillati</taxon>
        <taxon>Actinomycetota</taxon>
        <taxon>Actinomycetes</taxon>
        <taxon>Mycobacteriales</taxon>
        <taxon>Nocardiaceae</taxon>
        <taxon>Rhodococcoides</taxon>
    </lineage>
</organism>
<accession>A0A177YQ55</accession>
<dbReference type="EMBL" id="LVHI01000001">
    <property type="protein sequence ID" value="OAK57410.1"/>
    <property type="molecule type" value="Genomic_DNA"/>
</dbReference>